<feature type="chain" id="PRO_5023941147" description="Right handed beta helix domain-containing protein" evidence="3">
    <location>
        <begin position="18"/>
        <end position="1288"/>
    </location>
</feature>
<dbReference type="Proteomes" id="UP000324800">
    <property type="component" value="Unassembled WGS sequence"/>
</dbReference>
<feature type="compositionally biased region" description="Basic and acidic residues" evidence="1">
    <location>
        <begin position="1121"/>
        <end position="1147"/>
    </location>
</feature>
<feature type="compositionally biased region" description="Polar residues" evidence="1">
    <location>
        <begin position="1201"/>
        <end position="1221"/>
    </location>
</feature>
<evidence type="ECO:0000256" key="3">
    <source>
        <dbReference type="SAM" id="SignalP"/>
    </source>
</evidence>
<proteinExistence type="predicted"/>
<dbReference type="PANTHER" id="PTHR42264">
    <property type="entry name" value="EPHRIN_REC_LIKE DOMAIN-CONTAINING PROTEIN"/>
    <property type="match status" value="1"/>
</dbReference>
<dbReference type="EMBL" id="SNRW01005269">
    <property type="protein sequence ID" value="KAA6385433.1"/>
    <property type="molecule type" value="Genomic_DNA"/>
</dbReference>
<evidence type="ECO:0000256" key="2">
    <source>
        <dbReference type="SAM" id="Phobius"/>
    </source>
</evidence>
<gene>
    <name evidence="4" type="ORF">EZS28_019041</name>
</gene>
<feature type="compositionally biased region" description="Basic and acidic residues" evidence="1">
    <location>
        <begin position="1027"/>
        <end position="1042"/>
    </location>
</feature>
<feature type="compositionally biased region" description="Basic and acidic residues" evidence="1">
    <location>
        <begin position="1157"/>
        <end position="1191"/>
    </location>
</feature>
<protein>
    <recommendedName>
        <fullName evidence="6">Right handed beta helix domain-containing protein</fullName>
    </recommendedName>
</protein>
<keyword evidence="2" id="KW-0472">Membrane</keyword>
<comment type="caution">
    <text evidence="4">The sequence shown here is derived from an EMBL/GenBank/DDBJ whole genome shotgun (WGS) entry which is preliminary data.</text>
</comment>
<feature type="transmembrane region" description="Helical" evidence="2">
    <location>
        <begin position="804"/>
        <end position="830"/>
    </location>
</feature>
<feature type="compositionally biased region" description="Low complexity" evidence="1">
    <location>
        <begin position="1006"/>
        <end position="1024"/>
    </location>
</feature>
<feature type="compositionally biased region" description="Basic and acidic residues" evidence="1">
    <location>
        <begin position="1222"/>
        <end position="1242"/>
    </location>
</feature>
<reference evidence="4 5" key="1">
    <citation type="submission" date="2019-03" db="EMBL/GenBank/DDBJ databases">
        <title>Single cell metagenomics reveals metabolic interactions within the superorganism composed of flagellate Streblomastix strix and complex community of Bacteroidetes bacteria on its surface.</title>
        <authorList>
            <person name="Treitli S.C."/>
            <person name="Kolisko M."/>
            <person name="Husnik F."/>
            <person name="Keeling P."/>
            <person name="Hampl V."/>
        </authorList>
    </citation>
    <scope>NUCLEOTIDE SEQUENCE [LARGE SCALE GENOMIC DNA]</scope>
    <source>
        <strain evidence="4">ST1C</strain>
    </source>
</reference>
<feature type="signal peptide" evidence="3">
    <location>
        <begin position="1"/>
        <end position="17"/>
    </location>
</feature>
<feature type="compositionally biased region" description="Basic residues" evidence="1">
    <location>
        <begin position="1106"/>
        <end position="1120"/>
    </location>
</feature>
<feature type="compositionally biased region" description="Low complexity" evidence="1">
    <location>
        <begin position="1085"/>
        <end position="1095"/>
    </location>
</feature>
<keyword evidence="2" id="KW-0812">Transmembrane</keyword>
<keyword evidence="2" id="KW-1133">Transmembrane helix</keyword>
<organism evidence="4 5">
    <name type="scientific">Streblomastix strix</name>
    <dbReference type="NCBI Taxonomy" id="222440"/>
    <lineage>
        <taxon>Eukaryota</taxon>
        <taxon>Metamonada</taxon>
        <taxon>Preaxostyla</taxon>
        <taxon>Oxymonadida</taxon>
        <taxon>Streblomastigidae</taxon>
        <taxon>Streblomastix</taxon>
    </lineage>
</organism>
<accession>A0A5J4VSX6</accession>
<evidence type="ECO:0000256" key="1">
    <source>
        <dbReference type="SAM" id="MobiDB-lite"/>
    </source>
</evidence>
<feature type="compositionally biased region" description="Basic and acidic residues" evidence="1">
    <location>
        <begin position="1065"/>
        <end position="1074"/>
    </location>
</feature>
<feature type="compositionally biased region" description="Low complexity" evidence="1">
    <location>
        <begin position="984"/>
        <end position="998"/>
    </location>
</feature>
<evidence type="ECO:0008006" key="6">
    <source>
        <dbReference type="Google" id="ProtNLM"/>
    </source>
</evidence>
<evidence type="ECO:0000313" key="5">
    <source>
        <dbReference type="Proteomes" id="UP000324800"/>
    </source>
</evidence>
<keyword evidence="3" id="KW-0732">Signal</keyword>
<evidence type="ECO:0000313" key="4">
    <source>
        <dbReference type="EMBL" id="KAA6385433.1"/>
    </source>
</evidence>
<name>A0A5J4VSX6_9EUKA</name>
<sequence length="1288" mass="143257">MLTSLLIAFLCLTAVQRASILKNENIGNEIIEYYVERNVQDQKYCGPYNKPCRQIDTVFDLLNQSNQYIIHVYEGYYDHDLSSYDQFKDTPFPTVNIVAEQEAQIDLIGSVYPIGKITISFSKFDIDFGDLYFLIDDDISSLKFSSCNLFRNSGNNAVNSYSLAVVNRGSFIIENLNINGGKIEGNEPLILSISPKLINITSLNITNLALVSGHTEPLLLNVTELEQQSNINISDVHVELNTAGNQAEAGVIFIHTKEQVACSKNNEDSSTNPILLIENSEIIQNTLAPTSQASTIKLEGLNPHQFLIKNSTINNRSPPNNNKAYELKIALPKDCEPKDLITQFQSVDFGITLYPVVVKVPPNEQFDYLILPLSDQYANIKVNSNGSESCTSYVQNFYNDIRTLSCAMIIMKAQDSLGLFKGRQRSVSITGSFTENDLRTDGLTVSFNGTNFLTSANMISFKPNIPTLYSMNDNALFRIRDGGLVTLNNLFISRSNLIGSENAPIAMIISGVGQQSNVIRKNAPGQIVIEKCILEGGNSVSSNVWYNLGLAETCNVGYGAAIVADGQSIVQISGSTFRTFEGPAVRALNGAYVTIDKNTILNNNGLRNRNTLSSMQTNAVCEGGSGTTSVNVALDNVTSFTSTGNGWIFSPSESSCDVKATLNGEIVLPRSIPKIDQANVIVNITNQQDKITVNGRFLEPCLSSLVLEIHEKNKADAKVTLEFGIESSYPTIEYLDSENIIFQFPYTQLKDLDQSVEWEISIYESGKREQTNWLSIQPTVIDTIPDQPGDDQSGETSTKIDIKLILSIVLPIAVFIIAVIIIFIIVIACIKSNDKKHSDLHHKGNEDTLMDDLNSLNENEKNESDRYVQRREILYQVDKPTKDTDEDYIAELVGNDQHSSPFREKQDIRKHPAETVNANITSEDQQQLNDELNNKIQTQTQQNYDSIKPSQQIGDRNDRQLKRFNNEKGEQLGIISAEYKRSESISSDSSIPTSASDSSDSDSDSDSNSSSSHRSNNDQRSSSSQIETRDVNEPKEMSEQSQKKKSKKQQNSNQNKSSKNKIKYLVKDEVKQEVYSEDEAENDSRSVSTSSLERSNYSEDDEKREKKVSKIAKAKSKPIKKHELNKEKPKQSEIKQSDKTSEQKDTKTQQIKKNKSKKSDEKQHNDKDQKADPEEKIEHDNIIDARSESKSTSEVSSTEEQQTPYHSDGDSSSKVSKQNKINSEEHSLKGESIESDNAKKDGIVVTLSKTNRQSSEESKGVTTGSLPPSIGDEDAVHLAPLNIPEKYL</sequence>
<feature type="region of interest" description="Disordered" evidence="1">
    <location>
        <begin position="981"/>
        <end position="1288"/>
    </location>
</feature>